<dbReference type="InterPro" id="IPR003691">
    <property type="entry name" value="FluC"/>
</dbReference>
<keyword evidence="3" id="KW-0997">Cell inner membrane</keyword>
<dbReference type="EMBL" id="CP012900">
    <property type="protein sequence ID" value="ALJ28288.1"/>
    <property type="molecule type" value="Genomic_DNA"/>
</dbReference>
<name>A0A0R0DH64_9GAMM</name>
<keyword evidence="7 12" id="KW-0406">Ion transport</keyword>
<evidence type="ECO:0000256" key="2">
    <source>
        <dbReference type="ARBA" id="ARBA00022475"/>
    </source>
</evidence>
<comment type="catalytic activity">
    <reaction evidence="11">
        <text>fluoride(in) = fluoride(out)</text>
        <dbReference type="Rhea" id="RHEA:76159"/>
        <dbReference type="ChEBI" id="CHEBI:17051"/>
    </reaction>
    <physiologicalReaction direction="left-to-right" evidence="11">
        <dbReference type="Rhea" id="RHEA:76160"/>
    </physiologicalReaction>
</comment>
<dbReference type="PANTHER" id="PTHR28259:SF1">
    <property type="entry name" value="FLUORIDE EXPORT PROTEIN 1-RELATED"/>
    <property type="match status" value="1"/>
</dbReference>
<dbReference type="AlphaFoldDB" id="A0A0R0DH64"/>
<feature type="binding site" evidence="12">
    <location>
        <position position="78"/>
    </location>
    <ligand>
        <name>Na(+)</name>
        <dbReference type="ChEBI" id="CHEBI:29101"/>
        <note>structural</note>
    </ligand>
</feature>
<dbReference type="PATRIC" id="fig|128780.6.peg.1920"/>
<dbReference type="RefSeq" id="WP_054665678.1">
    <property type="nucleotide sequence ID" value="NZ_CP043570.1"/>
</dbReference>
<dbReference type="Proteomes" id="UP000061010">
    <property type="component" value="Chromosome"/>
</dbReference>
<comment type="subcellular location">
    <subcellularLocation>
        <location evidence="1 12">Cell membrane</location>
        <topology evidence="1 12">Multi-pass membrane protein</topology>
    </subcellularLocation>
</comment>
<evidence type="ECO:0000256" key="11">
    <source>
        <dbReference type="ARBA" id="ARBA00035585"/>
    </source>
</evidence>
<evidence type="ECO:0000256" key="4">
    <source>
        <dbReference type="ARBA" id="ARBA00022692"/>
    </source>
</evidence>
<dbReference type="GO" id="GO:0062054">
    <property type="term" value="F:fluoride channel activity"/>
    <property type="evidence" value="ECO:0007669"/>
    <property type="project" value="UniProtKB-UniRule"/>
</dbReference>
<dbReference type="PANTHER" id="PTHR28259">
    <property type="entry name" value="FLUORIDE EXPORT PROTEIN 1-RELATED"/>
    <property type="match status" value="1"/>
</dbReference>
<dbReference type="Pfam" id="PF02537">
    <property type="entry name" value="CRCB"/>
    <property type="match status" value="1"/>
</dbReference>
<evidence type="ECO:0000256" key="9">
    <source>
        <dbReference type="ARBA" id="ARBA00023303"/>
    </source>
</evidence>
<reference evidence="13 14" key="1">
    <citation type="journal article" date="2015" name="Genome Announc.">
        <title>Complete Genome Sequencing of Stenotrophomonas acidaminiphila ZAC14D2_NAIMI4_2, a Multidrug-Resistant Strain Isolated from Sediments of a Polluted River in Mexico, Uncovers New Antibiotic Resistance Genes and a Novel Class-II Lasso Peptide Biosynthesis Gene Cluster.</title>
        <authorList>
            <person name="Vinuesa P."/>
            <person name="Ochoa-Sanchez L.E."/>
        </authorList>
    </citation>
    <scope>NUCLEOTIDE SEQUENCE [LARGE SCALE GENOMIC DNA]</scope>
    <source>
        <strain evidence="13 14">ZAC14D2_NAIMI4_2</strain>
    </source>
</reference>
<dbReference type="NCBIfam" id="TIGR00494">
    <property type="entry name" value="crcB"/>
    <property type="match status" value="1"/>
</dbReference>
<keyword evidence="2 12" id="KW-1003">Cell membrane</keyword>
<comment type="similarity">
    <text evidence="10 12">Belongs to the fluoride channel Fluc/FEX (TC 1.A.43) family.</text>
</comment>
<evidence type="ECO:0000256" key="10">
    <source>
        <dbReference type="ARBA" id="ARBA00035120"/>
    </source>
</evidence>
<keyword evidence="12" id="KW-0813">Transport</keyword>
<evidence type="ECO:0000256" key="1">
    <source>
        <dbReference type="ARBA" id="ARBA00004651"/>
    </source>
</evidence>
<evidence type="ECO:0000256" key="3">
    <source>
        <dbReference type="ARBA" id="ARBA00022519"/>
    </source>
</evidence>
<keyword evidence="8 12" id="KW-0472">Membrane</keyword>
<feature type="binding site" evidence="12">
    <location>
        <position position="75"/>
    </location>
    <ligand>
        <name>Na(+)</name>
        <dbReference type="ChEBI" id="CHEBI:29101"/>
        <note>structural</note>
    </ligand>
</feature>
<sequence length="128" mass="13777">MWLSFVAIGVGAAIGAWLRYGLSVWLNPLHSNVPLGTLAANLLGGYAIGLALAWFAVRPDIAPQWRLFVVTGLLGGLTTFSTFSAEVVQLFLRQQLGWALATMGLHLAGSLSMTALGWTTWRLLRPLA</sequence>
<keyword evidence="12" id="KW-0479">Metal-binding</keyword>
<feature type="transmembrane region" description="Helical" evidence="12">
    <location>
        <begin position="37"/>
        <end position="55"/>
    </location>
</feature>
<keyword evidence="14" id="KW-1185">Reference proteome</keyword>
<keyword evidence="5 12" id="KW-1133">Transmembrane helix</keyword>
<feature type="transmembrane region" description="Helical" evidence="12">
    <location>
        <begin position="67"/>
        <end position="92"/>
    </location>
</feature>
<evidence type="ECO:0000313" key="14">
    <source>
        <dbReference type="Proteomes" id="UP000061010"/>
    </source>
</evidence>
<evidence type="ECO:0000313" key="13">
    <source>
        <dbReference type="EMBL" id="ALJ28288.1"/>
    </source>
</evidence>
<keyword evidence="6 12" id="KW-0915">Sodium</keyword>
<dbReference type="GO" id="GO:0005886">
    <property type="term" value="C:plasma membrane"/>
    <property type="evidence" value="ECO:0007669"/>
    <property type="project" value="UniProtKB-SubCell"/>
</dbReference>
<dbReference type="HAMAP" id="MF_00454">
    <property type="entry name" value="FluC"/>
    <property type="match status" value="1"/>
</dbReference>
<comment type="activity regulation">
    <text evidence="12">Na(+) is not transported, but it plays an essential structural role and its presence is essential for fluoride channel function.</text>
</comment>
<organism evidence="13 14">
    <name type="scientific">Stenotrophomonas acidaminiphila</name>
    <dbReference type="NCBI Taxonomy" id="128780"/>
    <lineage>
        <taxon>Bacteria</taxon>
        <taxon>Pseudomonadati</taxon>
        <taxon>Pseudomonadota</taxon>
        <taxon>Gammaproteobacteria</taxon>
        <taxon>Lysobacterales</taxon>
        <taxon>Lysobacteraceae</taxon>
        <taxon>Stenotrophomonas</taxon>
    </lineage>
</organism>
<dbReference type="GO" id="GO:0140114">
    <property type="term" value="P:cellular detoxification of fluoride"/>
    <property type="evidence" value="ECO:0007669"/>
    <property type="project" value="UniProtKB-UniRule"/>
</dbReference>
<protein>
    <recommendedName>
        <fullName evidence="12">Fluoride-specific ion channel FluC</fullName>
    </recommendedName>
</protein>
<keyword evidence="4 12" id="KW-0812">Transmembrane</keyword>
<evidence type="ECO:0000256" key="12">
    <source>
        <dbReference type="HAMAP-Rule" id="MF_00454"/>
    </source>
</evidence>
<keyword evidence="9 12" id="KW-0407">Ion channel</keyword>
<accession>A0A0R0DH64</accession>
<comment type="function">
    <text evidence="12">Fluoride-specific ion channel. Important for reducing fluoride concentration in the cell, thus reducing its toxicity.</text>
</comment>
<evidence type="ECO:0000256" key="8">
    <source>
        <dbReference type="ARBA" id="ARBA00023136"/>
    </source>
</evidence>
<dbReference type="OrthoDB" id="9806299at2"/>
<dbReference type="NCBIfam" id="NF010792">
    <property type="entry name" value="PRK14196.1"/>
    <property type="match status" value="1"/>
</dbReference>
<feature type="transmembrane region" description="Helical" evidence="12">
    <location>
        <begin position="98"/>
        <end position="121"/>
    </location>
</feature>
<proteinExistence type="inferred from homology"/>
<evidence type="ECO:0000256" key="5">
    <source>
        <dbReference type="ARBA" id="ARBA00022989"/>
    </source>
</evidence>
<dbReference type="KEGG" id="sacz:AOT14_19110"/>
<gene>
    <name evidence="12 13" type="primary">crcB</name>
    <name evidence="12" type="synonym">fluC</name>
    <name evidence="13" type="ORF">AOT14_19110</name>
</gene>
<evidence type="ECO:0000256" key="7">
    <source>
        <dbReference type="ARBA" id="ARBA00023065"/>
    </source>
</evidence>
<dbReference type="GO" id="GO:0046872">
    <property type="term" value="F:metal ion binding"/>
    <property type="evidence" value="ECO:0007669"/>
    <property type="project" value="UniProtKB-KW"/>
</dbReference>
<evidence type="ECO:0000256" key="6">
    <source>
        <dbReference type="ARBA" id="ARBA00023053"/>
    </source>
</evidence>